<dbReference type="AlphaFoldDB" id="A0A8G1ZJ57"/>
<accession>A0A8G1ZJ57</accession>
<name>A0A8G1ZJ57_9SPHN</name>
<organism evidence="2 3">
    <name type="scientific">Sphingobium cupriresistens</name>
    <dbReference type="NCBI Taxonomy" id="1132417"/>
    <lineage>
        <taxon>Bacteria</taxon>
        <taxon>Pseudomonadati</taxon>
        <taxon>Pseudomonadota</taxon>
        <taxon>Alphaproteobacteria</taxon>
        <taxon>Sphingomonadales</taxon>
        <taxon>Sphingomonadaceae</taxon>
        <taxon>Sphingobium</taxon>
    </lineage>
</organism>
<comment type="caution">
    <text evidence="2">The sequence shown here is derived from an EMBL/GenBank/DDBJ whole genome shotgun (WGS) entry which is preliminary data.</text>
</comment>
<keyword evidence="1" id="KW-0732">Signal</keyword>
<evidence type="ECO:0000256" key="1">
    <source>
        <dbReference type="SAM" id="SignalP"/>
    </source>
</evidence>
<proteinExistence type="predicted"/>
<gene>
    <name evidence="2" type="ORF">EWH12_07485</name>
</gene>
<dbReference type="RefSeq" id="WP_207212374.1">
    <property type="nucleotide sequence ID" value="NZ_SEOO01000009.1"/>
</dbReference>
<evidence type="ECO:0000313" key="3">
    <source>
        <dbReference type="Proteomes" id="UP000291572"/>
    </source>
</evidence>
<feature type="chain" id="PRO_5034377458" evidence="1">
    <location>
        <begin position="22"/>
        <end position="232"/>
    </location>
</feature>
<evidence type="ECO:0000313" key="2">
    <source>
        <dbReference type="EMBL" id="RYM12295.1"/>
    </source>
</evidence>
<reference evidence="2 3" key="1">
    <citation type="submission" date="2019-02" db="EMBL/GenBank/DDBJ databases">
        <authorList>
            <person name="Feng G."/>
        </authorList>
    </citation>
    <scope>NUCLEOTIDE SEQUENCE [LARGE SCALE GENOMIC DNA]</scope>
    <source>
        <strain evidence="2 3">CCTCC AB 2011146</strain>
    </source>
</reference>
<sequence>MILRFALLISAAFVAAPPALAQETGTLIRHRVAQMPGRGPAAARVTMEGFAACVVDRSQGRTRKFIDLPVGSPEYKSLLKSMFDPSDECMADGQLELSENLLRGGIFVALFKHDYKSKAIDSFPDDLNSGYLQLYGDTVPSAAYSVVALEQFGECVARANPALSRSLVLSYPASRQENETVQALMPKFSACIPDGEKIELSKATVKGAVAEGLLRLTRAVTKSEFARTEVQK</sequence>
<dbReference type="EMBL" id="SEOO01000009">
    <property type="protein sequence ID" value="RYM12295.1"/>
    <property type="molecule type" value="Genomic_DNA"/>
</dbReference>
<dbReference type="Proteomes" id="UP000291572">
    <property type="component" value="Unassembled WGS sequence"/>
</dbReference>
<protein>
    <submittedName>
        <fullName evidence="2">Uncharacterized protein</fullName>
    </submittedName>
</protein>
<feature type="signal peptide" evidence="1">
    <location>
        <begin position="1"/>
        <end position="21"/>
    </location>
</feature>